<keyword evidence="8 10" id="KW-0472">Membrane</keyword>
<protein>
    <submittedName>
        <fullName evidence="11">Uncharacterized protein</fullName>
    </submittedName>
</protein>
<dbReference type="PANTHER" id="PTHR31038:SF10">
    <property type="entry name" value="OS04G0524400 PROTEIN"/>
    <property type="match status" value="1"/>
</dbReference>
<dbReference type="GO" id="GO:0099402">
    <property type="term" value="P:plant organ development"/>
    <property type="evidence" value="ECO:0007669"/>
    <property type="project" value="TreeGrafter"/>
</dbReference>
<dbReference type="Gramene" id="ONK71158">
    <property type="protein sequence ID" value="ONK71158"/>
    <property type="gene ID" value="A4U43_C04F5390"/>
</dbReference>
<evidence type="ECO:0000256" key="5">
    <source>
        <dbReference type="ARBA" id="ARBA00022692"/>
    </source>
</evidence>
<keyword evidence="7 10" id="KW-1133">Transmembrane helix</keyword>
<keyword evidence="5 10" id="KW-0812">Transmembrane</keyword>
<keyword evidence="6" id="KW-0809">Transit peptide</keyword>
<dbReference type="Proteomes" id="UP000243459">
    <property type="component" value="Chromosome 4"/>
</dbReference>
<dbReference type="OMA" id="IGTFFYK"/>
<feature type="region of interest" description="Disordered" evidence="9">
    <location>
        <begin position="1"/>
        <end position="28"/>
    </location>
</feature>
<feature type="region of interest" description="Disordered" evidence="9">
    <location>
        <begin position="57"/>
        <end position="91"/>
    </location>
</feature>
<feature type="transmembrane region" description="Helical" evidence="10">
    <location>
        <begin position="272"/>
        <end position="292"/>
    </location>
</feature>
<evidence type="ECO:0000256" key="9">
    <source>
        <dbReference type="SAM" id="MobiDB-lite"/>
    </source>
</evidence>
<evidence type="ECO:0000256" key="7">
    <source>
        <dbReference type="ARBA" id="ARBA00022989"/>
    </source>
</evidence>
<dbReference type="AlphaFoldDB" id="A0A5P1EYF4"/>
<feature type="compositionally biased region" description="Low complexity" evidence="9">
    <location>
        <begin position="1"/>
        <end position="21"/>
    </location>
</feature>
<dbReference type="Pfam" id="PF11891">
    <property type="entry name" value="RETICULATA-like"/>
    <property type="match status" value="1"/>
</dbReference>
<evidence type="ECO:0000256" key="4">
    <source>
        <dbReference type="ARBA" id="ARBA00022640"/>
    </source>
</evidence>
<dbReference type="PANTHER" id="PTHR31038">
    <property type="entry name" value="EXPRESSED PROTEIN-RELATED"/>
    <property type="match status" value="1"/>
</dbReference>
<sequence>MAFSCSHFSSSCFKSNGSPPSVSDSKLPTNLHTSIRLPLTRSLFPLTIRAQNPNRTSGTLILSAGGNDNLPPPNDGGGNGGGGGDDEDDYEEAEFGPIMKFEEVMKEAEARGATLPNDMLEAAKSVGIRRLLLLRYLDLQGSVWPLGMLMRSCSMLRDRMLADPSFLFKVGTEIVIDSCCATFAEVQKRGKDFWAEFELYAADLLVGIVVDIALVGMLAPYARIGKPSVKSGFFASMARACNSLPSSVFEAERPGCKFSVQQRIGTYFYKGVLYGTVGFVCGIVGQGIANLIMTAKRSVKKSEEDVPVPPLVKSAALWGVFLAVSSNTRYQVINGLERVVEASPLAKNIPPIAMAFTVGVRFANNIYGGMQFVDWARLSGVQ</sequence>
<keyword evidence="3" id="KW-0150">Chloroplast</keyword>
<proteinExistence type="inferred from homology"/>
<organism evidence="11 12">
    <name type="scientific">Asparagus officinalis</name>
    <name type="common">Garden asparagus</name>
    <dbReference type="NCBI Taxonomy" id="4686"/>
    <lineage>
        <taxon>Eukaryota</taxon>
        <taxon>Viridiplantae</taxon>
        <taxon>Streptophyta</taxon>
        <taxon>Embryophyta</taxon>
        <taxon>Tracheophyta</taxon>
        <taxon>Spermatophyta</taxon>
        <taxon>Magnoliopsida</taxon>
        <taxon>Liliopsida</taxon>
        <taxon>Asparagales</taxon>
        <taxon>Asparagaceae</taxon>
        <taxon>Asparagoideae</taxon>
        <taxon>Asparagus</taxon>
    </lineage>
</organism>
<evidence type="ECO:0000256" key="10">
    <source>
        <dbReference type="SAM" id="Phobius"/>
    </source>
</evidence>
<gene>
    <name evidence="11" type="ORF">A4U43_C04F5390</name>
</gene>
<evidence type="ECO:0000256" key="2">
    <source>
        <dbReference type="ARBA" id="ARBA00010793"/>
    </source>
</evidence>
<evidence type="ECO:0000313" key="12">
    <source>
        <dbReference type="Proteomes" id="UP000243459"/>
    </source>
</evidence>
<name>A0A5P1EYF4_ASPOF</name>
<comment type="subcellular location">
    <subcellularLocation>
        <location evidence="1">Plastid</location>
        <location evidence="1">Chloroplast membrane</location>
        <topology evidence="1">Multi-pass membrane protein</topology>
    </subcellularLocation>
</comment>
<reference evidence="12" key="1">
    <citation type="journal article" date="2017" name="Nat. Commun.">
        <title>The asparagus genome sheds light on the origin and evolution of a young Y chromosome.</title>
        <authorList>
            <person name="Harkess A."/>
            <person name="Zhou J."/>
            <person name="Xu C."/>
            <person name="Bowers J.E."/>
            <person name="Van der Hulst R."/>
            <person name="Ayyampalayam S."/>
            <person name="Mercati F."/>
            <person name="Riccardi P."/>
            <person name="McKain M.R."/>
            <person name="Kakrana A."/>
            <person name="Tang H."/>
            <person name="Ray J."/>
            <person name="Groenendijk J."/>
            <person name="Arikit S."/>
            <person name="Mathioni S.M."/>
            <person name="Nakano M."/>
            <person name="Shan H."/>
            <person name="Telgmann-Rauber A."/>
            <person name="Kanno A."/>
            <person name="Yue Z."/>
            <person name="Chen H."/>
            <person name="Li W."/>
            <person name="Chen Y."/>
            <person name="Xu X."/>
            <person name="Zhang Y."/>
            <person name="Luo S."/>
            <person name="Chen H."/>
            <person name="Gao J."/>
            <person name="Mao Z."/>
            <person name="Pires J.C."/>
            <person name="Luo M."/>
            <person name="Kudrna D."/>
            <person name="Wing R.A."/>
            <person name="Meyers B.C."/>
            <person name="Yi K."/>
            <person name="Kong H."/>
            <person name="Lavrijsen P."/>
            <person name="Sunseri F."/>
            <person name="Falavigna A."/>
            <person name="Ye Y."/>
            <person name="Leebens-Mack J.H."/>
            <person name="Chen G."/>
        </authorList>
    </citation>
    <scope>NUCLEOTIDE SEQUENCE [LARGE SCALE GENOMIC DNA]</scope>
    <source>
        <strain evidence="12">cv. DH0086</strain>
    </source>
</reference>
<keyword evidence="4" id="KW-0934">Plastid</keyword>
<evidence type="ECO:0000313" key="11">
    <source>
        <dbReference type="EMBL" id="ONK71158.1"/>
    </source>
</evidence>
<dbReference type="GO" id="GO:0009706">
    <property type="term" value="C:chloroplast inner membrane"/>
    <property type="evidence" value="ECO:0007669"/>
    <property type="project" value="TreeGrafter"/>
</dbReference>
<dbReference type="EMBL" id="CM007384">
    <property type="protein sequence ID" value="ONK71158.1"/>
    <property type="molecule type" value="Genomic_DNA"/>
</dbReference>
<evidence type="ECO:0000256" key="3">
    <source>
        <dbReference type="ARBA" id="ARBA00022528"/>
    </source>
</evidence>
<evidence type="ECO:0000256" key="1">
    <source>
        <dbReference type="ARBA" id="ARBA00004508"/>
    </source>
</evidence>
<dbReference type="InterPro" id="IPR021825">
    <property type="entry name" value="RETICULATA-related"/>
</dbReference>
<keyword evidence="12" id="KW-1185">Reference proteome</keyword>
<accession>A0A5P1EYF4</accession>
<feature type="transmembrane region" description="Helical" evidence="10">
    <location>
        <begin position="199"/>
        <end position="222"/>
    </location>
</feature>
<evidence type="ECO:0000256" key="8">
    <source>
        <dbReference type="ARBA" id="ARBA00023136"/>
    </source>
</evidence>
<dbReference type="OrthoDB" id="205639at2759"/>
<comment type="similarity">
    <text evidence="2">Belongs to the RETICULATA family.</text>
</comment>
<evidence type="ECO:0000256" key="6">
    <source>
        <dbReference type="ARBA" id="ARBA00022946"/>
    </source>
</evidence>